<reference evidence="1" key="1">
    <citation type="submission" date="2020-09" db="EMBL/GenBank/DDBJ databases">
        <title>Genome-Enabled Discovery of Anthraquinone Biosynthesis in Senna tora.</title>
        <authorList>
            <person name="Kang S.-H."/>
            <person name="Pandey R.P."/>
            <person name="Lee C.-M."/>
            <person name="Sim J.-S."/>
            <person name="Jeong J.-T."/>
            <person name="Choi B.-S."/>
            <person name="Jung M."/>
            <person name="Ginzburg D."/>
            <person name="Zhao K."/>
            <person name="Won S.Y."/>
            <person name="Oh T.-J."/>
            <person name="Yu Y."/>
            <person name="Kim N.-H."/>
            <person name="Lee O.R."/>
            <person name="Lee T.-H."/>
            <person name="Bashyal P."/>
            <person name="Kim T.-S."/>
            <person name="Lee W.-H."/>
            <person name="Kawkins C."/>
            <person name="Kim C.-K."/>
            <person name="Kim J.S."/>
            <person name="Ahn B.O."/>
            <person name="Rhee S.Y."/>
            <person name="Sohng J.K."/>
        </authorList>
    </citation>
    <scope>NUCLEOTIDE SEQUENCE</scope>
    <source>
        <tissue evidence="1">Leaf</tissue>
    </source>
</reference>
<evidence type="ECO:0000313" key="1">
    <source>
        <dbReference type="EMBL" id="KAF7802708.1"/>
    </source>
</evidence>
<evidence type="ECO:0000313" key="2">
    <source>
        <dbReference type="Proteomes" id="UP000634136"/>
    </source>
</evidence>
<proteinExistence type="predicted"/>
<dbReference type="AlphaFoldDB" id="A0A834SI23"/>
<name>A0A834SI23_9FABA</name>
<dbReference type="EMBL" id="JAAIUW010000013">
    <property type="protein sequence ID" value="KAF7802708.1"/>
    <property type="molecule type" value="Genomic_DNA"/>
</dbReference>
<organism evidence="1 2">
    <name type="scientific">Senna tora</name>
    <dbReference type="NCBI Taxonomy" id="362788"/>
    <lineage>
        <taxon>Eukaryota</taxon>
        <taxon>Viridiplantae</taxon>
        <taxon>Streptophyta</taxon>
        <taxon>Embryophyta</taxon>
        <taxon>Tracheophyta</taxon>
        <taxon>Spermatophyta</taxon>
        <taxon>Magnoliopsida</taxon>
        <taxon>eudicotyledons</taxon>
        <taxon>Gunneridae</taxon>
        <taxon>Pentapetalae</taxon>
        <taxon>rosids</taxon>
        <taxon>fabids</taxon>
        <taxon>Fabales</taxon>
        <taxon>Fabaceae</taxon>
        <taxon>Caesalpinioideae</taxon>
        <taxon>Cassia clade</taxon>
        <taxon>Senna</taxon>
    </lineage>
</organism>
<keyword evidence="2" id="KW-1185">Reference proteome</keyword>
<sequence>MIGVLEEAKVAVIDVSDGRVGGSTHRAYSVLGGAQFNRVAYSVTWALRCDTTDGTVVTL</sequence>
<comment type="caution">
    <text evidence="1">The sequence shown here is derived from an EMBL/GenBank/DDBJ whole genome shotgun (WGS) entry which is preliminary data.</text>
</comment>
<gene>
    <name evidence="1" type="ORF">G2W53_041819</name>
</gene>
<dbReference type="Proteomes" id="UP000634136">
    <property type="component" value="Unassembled WGS sequence"/>
</dbReference>
<accession>A0A834SI23</accession>
<protein>
    <submittedName>
        <fullName evidence="1">Uncharacterized protein</fullName>
    </submittedName>
</protein>